<dbReference type="GO" id="GO:0008955">
    <property type="term" value="F:peptidoglycan glycosyltransferase activity"/>
    <property type="evidence" value="ECO:0007669"/>
    <property type="project" value="UniProtKB-EC"/>
</dbReference>
<protein>
    <recommendedName>
        <fullName evidence="17">Probable peptidoglycan glycosyltransferase FtsW</fullName>
        <ecNumber evidence="19">2.4.99.28</ecNumber>
    </recommendedName>
    <alternativeName>
        <fullName evidence="18">Cell division protein FtsW</fullName>
    </alternativeName>
    <alternativeName>
        <fullName evidence="15">Cell wall polymerase</fullName>
    </alternativeName>
    <alternativeName>
        <fullName evidence="14">Peptidoglycan polymerase</fullName>
    </alternativeName>
</protein>
<dbReference type="GO" id="GO:0051301">
    <property type="term" value="P:cell division"/>
    <property type="evidence" value="ECO:0007669"/>
    <property type="project" value="UniProtKB-KW"/>
</dbReference>
<keyword evidence="7 21" id="KW-0812">Transmembrane</keyword>
<keyword evidence="3" id="KW-1003">Cell membrane</keyword>
<evidence type="ECO:0000313" key="22">
    <source>
        <dbReference type="EMBL" id="OGM32607.1"/>
    </source>
</evidence>
<dbReference type="PANTHER" id="PTHR30474">
    <property type="entry name" value="CELL CYCLE PROTEIN"/>
    <property type="match status" value="1"/>
</dbReference>
<dbReference type="GO" id="GO:0032153">
    <property type="term" value="C:cell division site"/>
    <property type="evidence" value="ECO:0007669"/>
    <property type="project" value="TreeGrafter"/>
</dbReference>
<comment type="similarity">
    <text evidence="16">Belongs to the SEDS family. FtsW subfamily.</text>
</comment>
<dbReference type="InterPro" id="IPR013437">
    <property type="entry name" value="FtsW"/>
</dbReference>
<keyword evidence="11 21" id="KW-0472">Membrane</keyword>
<feature type="transmembrane region" description="Helical" evidence="21">
    <location>
        <begin position="79"/>
        <end position="98"/>
    </location>
</feature>
<dbReference type="GO" id="GO:0009252">
    <property type="term" value="P:peptidoglycan biosynthetic process"/>
    <property type="evidence" value="ECO:0007669"/>
    <property type="project" value="UniProtKB-KW"/>
</dbReference>
<evidence type="ECO:0000256" key="12">
    <source>
        <dbReference type="ARBA" id="ARBA00023306"/>
    </source>
</evidence>
<feature type="transmembrane region" description="Helical" evidence="21">
    <location>
        <begin position="143"/>
        <end position="169"/>
    </location>
</feature>
<evidence type="ECO:0000256" key="13">
    <source>
        <dbReference type="ARBA" id="ARBA00023316"/>
    </source>
</evidence>
<evidence type="ECO:0000256" key="1">
    <source>
        <dbReference type="ARBA" id="ARBA00004651"/>
    </source>
</evidence>
<proteinExistence type="inferred from homology"/>
<feature type="transmembrane region" description="Helical" evidence="21">
    <location>
        <begin position="48"/>
        <end position="67"/>
    </location>
</feature>
<evidence type="ECO:0000256" key="19">
    <source>
        <dbReference type="ARBA" id="ARBA00044770"/>
    </source>
</evidence>
<feature type="transmembrane region" description="Helical" evidence="21">
    <location>
        <begin position="229"/>
        <end position="251"/>
    </location>
</feature>
<evidence type="ECO:0000256" key="11">
    <source>
        <dbReference type="ARBA" id="ARBA00023136"/>
    </source>
</evidence>
<comment type="pathway">
    <text evidence="2">Cell wall biogenesis; peptidoglycan biosynthesis.</text>
</comment>
<dbReference type="PANTHER" id="PTHR30474:SF2">
    <property type="entry name" value="PEPTIDOGLYCAN GLYCOSYLTRANSFERASE FTSW-RELATED"/>
    <property type="match status" value="1"/>
</dbReference>
<comment type="subcellular location">
    <subcellularLocation>
        <location evidence="1">Cell membrane</location>
        <topology evidence="1">Multi-pass membrane protein</topology>
    </subcellularLocation>
</comment>
<keyword evidence="10 21" id="KW-1133">Transmembrane helix</keyword>
<dbReference type="Proteomes" id="UP000177169">
    <property type="component" value="Unassembled WGS sequence"/>
</dbReference>
<keyword evidence="5" id="KW-0328">Glycosyltransferase</keyword>
<keyword evidence="6" id="KW-0808">Transferase</keyword>
<evidence type="ECO:0000313" key="23">
    <source>
        <dbReference type="Proteomes" id="UP000177169"/>
    </source>
</evidence>
<dbReference type="GO" id="GO:0071555">
    <property type="term" value="P:cell wall organization"/>
    <property type="evidence" value="ECO:0007669"/>
    <property type="project" value="UniProtKB-KW"/>
</dbReference>
<sequence>MRRKSRTKIDSFDNKLLVLTLVLTIVGLVVLADASAPLAERQFNDKFFFVKQQAVWAFVGVVALLVFSKTKYLIWDKIATLIFILGFLSLFLVFIPSIGREFLGARRWVIVGPLSFQPSEFIKLALTIYLAKLASKNKKPISFFIPIILVTAIIMLQPDLGTTMVILAISMSQIFISGINMFYFIGAGLAGGLLSFVLIVTSSYRKDRLLTFLQQTEDPLGKGYHIRQILYALGAGGVFGVGLGQSLQKYLFLPETATDSIFAIIAEETGFLGASLVIIVFAVLTLRILKIAKSAPDTFSKIFAVGVAAWIGGQAFLNLGSMVSLVPLTGIPLPFFSYGGNALVSILSAIGILLNISKYAKESK</sequence>
<organism evidence="22 23">
    <name type="scientific">Candidatus Woesebacteria bacterium RIFCSPHIGHO2_02_FULL_39_13</name>
    <dbReference type="NCBI Taxonomy" id="1802505"/>
    <lineage>
        <taxon>Bacteria</taxon>
        <taxon>Candidatus Woeseibacteriota</taxon>
    </lineage>
</organism>
<evidence type="ECO:0000256" key="4">
    <source>
        <dbReference type="ARBA" id="ARBA00022618"/>
    </source>
</evidence>
<dbReference type="Pfam" id="PF01098">
    <property type="entry name" value="FTSW_RODA_SPOVE"/>
    <property type="match status" value="1"/>
</dbReference>
<dbReference type="InterPro" id="IPR001182">
    <property type="entry name" value="FtsW/RodA"/>
</dbReference>
<keyword evidence="12" id="KW-0131">Cell cycle</keyword>
<comment type="caution">
    <text evidence="22">The sequence shown here is derived from an EMBL/GenBank/DDBJ whole genome shotgun (WGS) entry which is preliminary data.</text>
</comment>
<evidence type="ECO:0000256" key="17">
    <source>
        <dbReference type="ARBA" id="ARBA00041185"/>
    </source>
</evidence>
<dbReference type="NCBIfam" id="TIGR02614">
    <property type="entry name" value="ftsW"/>
    <property type="match status" value="1"/>
</dbReference>
<evidence type="ECO:0000256" key="21">
    <source>
        <dbReference type="SAM" id="Phobius"/>
    </source>
</evidence>
<dbReference type="GO" id="GO:0015648">
    <property type="term" value="F:lipid-linked peptidoglycan transporter activity"/>
    <property type="evidence" value="ECO:0007669"/>
    <property type="project" value="TreeGrafter"/>
</dbReference>
<gene>
    <name evidence="22" type="ORF">A3D01_05130</name>
</gene>
<evidence type="ECO:0000256" key="7">
    <source>
        <dbReference type="ARBA" id="ARBA00022692"/>
    </source>
</evidence>
<evidence type="ECO:0000256" key="5">
    <source>
        <dbReference type="ARBA" id="ARBA00022676"/>
    </source>
</evidence>
<feature type="transmembrane region" description="Helical" evidence="21">
    <location>
        <begin position="181"/>
        <end position="200"/>
    </location>
</feature>
<evidence type="ECO:0000256" key="16">
    <source>
        <dbReference type="ARBA" id="ARBA00038053"/>
    </source>
</evidence>
<evidence type="ECO:0000256" key="10">
    <source>
        <dbReference type="ARBA" id="ARBA00022989"/>
    </source>
</evidence>
<evidence type="ECO:0000256" key="14">
    <source>
        <dbReference type="ARBA" id="ARBA00032370"/>
    </source>
</evidence>
<evidence type="ECO:0000256" key="6">
    <source>
        <dbReference type="ARBA" id="ARBA00022679"/>
    </source>
</evidence>
<evidence type="ECO:0000256" key="2">
    <source>
        <dbReference type="ARBA" id="ARBA00004752"/>
    </source>
</evidence>
<dbReference type="STRING" id="1802505.A3D01_05130"/>
<evidence type="ECO:0000256" key="8">
    <source>
        <dbReference type="ARBA" id="ARBA00022960"/>
    </source>
</evidence>
<keyword evidence="13" id="KW-0961">Cell wall biogenesis/degradation</keyword>
<feature type="transmembrane region" description="Helical" evidence="21">
    <location>
        <begin position="302"/>
        <end position="323"/>
    </location>
</feature>
<feature type="transmembrane region" description="Helical" evidence="21">
    <location>
        <begin position="335"/>
        <end position="356"/>
    </location>
</feature>
<keyword evidence="9" id="KW-0573">Peptidoglycan synthesis</keyword>
<feature type="transmembrane region" description="Helical" evidence="21">
    <location>
        <begin position="271"/>
        <end position="290"/>
    </location>
</feature>
<accession>A0A1F7YZA7</accession>
<comment type="catalytic activity">
    <reaction evidence="20">
        <text>[GlcNAc-(1-&gt;4)-Mur2Ac(oyl-L-Ala-gamma-D-Glu-L-Lys-D-Ala-D-Ala)](n)-di-trans,octa-cis-undecaprenyl diphosphate + beta-D-GlcNAc-(1-&gt;4)-Mur2Ac(oyl-L-Ala-gamma-D-Glu-L-Lys-D-Ala-D-Ala)-di-trans,octa-cis-undecaprenyl diphosphate = [GlcNAc-(1-&gt;4)-Mur2Ac(oyl-L-Ala-gamma-D-Glu-L-Lys-D-Ala-D-Ala)](n+1)-di-trans,octa-cis-undecaprenyl diphosphate + di-trans,octa-cis-undecaprenyl diphosphate + H(+)</text>
        <dbReference type="Rhea" id="RHEA:23708"/>
        <dbReference type="Rhea" id="RHEA-COMP:9602"/>
        <dbReference type="Rhea" id="RHEA-COMP:9603"/>
        <dbReference type="ChEBI" id="CHEBI:15378"/>
        <dbReference type="ChEBI" id="CHEBI:58405"/>
        <dbReference type="ChEBI" id="CHEBI:60033"/>
        <dbReference type="ChEBI" id="CHEBI:78435"/>
        <dbReference type="EC" id="2.4.99.28"/>
    </reaction>
</comment>
<keyword evidence="8" id="KW-0133">Cell shape</keyword>
<dbReference type="GO" id="GO:0008360">
    <property type="term" value="P:regulation of cell shape"/>
    <property type="evidence" value="ECO:0007669"/>
    <property type="project" value="UniProtKB-KW"/>
</dbReference>
<keyword evidence="4 22" id="KW-0132">Cell division</keyword>
<evidence type="ECO:0000256" key="15">
    <source>
        <dbReference type="ARBA" id="ARBA00033270"/>
    </source>
</evidence>
<dbReference type="EMBL" id="MGGR01000029">
    <property type="protein sequence ID" value="OGM32607.1"/>
    <property type="molecule type" value="Genomic_DNA"/>
</dbReference>
<dbReference type="EC" id="2.4.99.28" evidence="19"/>
<name>A0A1F7YZA7_9BACT</name>
<evidence type="ECO:0000256" key="20">
    <source>
        <dbReference type="ARBA" id="ARBA00049902"/>
    </source>
</evidence>
<reference evidence="22 23" key="1">
    <citation type="journal article" date="2016" name="Nat. Commun.">
        <title>Thousands of microbial genomes shed light on interconnected biogeochemical processes in an aquifer system.</title>
        <authorList>
            <person name="Anantharaman K."/>
            <person name="Brown C.T."/>
            <person name="Hug L.A."/>
            <person name="Sharon I."/>
            <person name="Castelle C.J."/>
            <person name="Probst A.J."/>
            <person name="Thomas B.C."/>
            <person name="Singh A."/>
            <person name="Wilkins M.J."/>
            <person name="Karaoz U."/>
            <person name="Brodie E.L."/>
            <person name="Williams K.H."/>
            <person name="Hubbard S.S."/>
            <person name="Banfield J.F."/>
        </authorList>
    </citation>
    <scope>NUCLEOTIDE SEQUENCE [LARGE SCALE GENOMIC DNA]</scope>
</reference>
<dbReference type="GO" id="GO:0005886">
    <property type="term" value="C:plasma membrane"/>
    <property type="evidence" value="ECO:0007669"/>
    <property type="project" value="UniProtKB-SubCell"/>
</dbReference>
<dbReference type="AlphaFoldDB" id="A0A1F7YZA7"/>
<evidence type="ECO:0000256" key="9">
    <source>
        <dbReference type="ARBA" id="ARBA00022984"/>
    </source>
</evidence>
<feature type="transmembrane region" description="Helical" evidence="21">
    <location>
        <begin position="110"/>
        <end position="131"/>
    </location>
</feature>
<evidence type="ECO:0000256" key="18">
    <source>
        <dbReference type="ARBA" id="ARBA00041418"/>
    </source>
</evidence>
<evidence type="ECO:0000256" key="3">
    <source>
        <dbReference type="ARBA" id="ARBA00022475"/>
    </source>
</evidence>